<proteinExistence type="predicted"/>
<feature type="transmembrane region" description="Helical" evidence="1">
    <location>
        <begin position="12"/>
        <end position="34"/>
    </location>
</feature>
<keyword evidence="1" id="KW-1133">Transmembrane helix</keyword>
<protein>
    <submittedName>
        <fullName evidence="2">Uncharacterized protein</fullName>
    </submittedName>
</protein>
<comment type="caution">
    <text evidence="2">The sequence shown here is derived from an EMBL/GenBank/DDBJ whole genome shotgun (WGS) entry which is preliminary data.</text>
</comment>
<sequence>MLLVDGWDYETLAWLCGVGFAVGMCAVTALMGWALPERSLRCTLRVGLHAAQAIAALWLARPAIQAAVDPMPLWGERLAVVAMAVAALAGLGWVLQRRR</sequence>
<reference evidence="2" key="1">
    <citation type="submission" date="2019-08" db="EMBL/GenBank/DDBJ databases">
        <authorList>
            <person name="Kucharzyk K."/>
            <person name="Murdoch R.W."/>
            <person name="Higgins S."/>
            <person name="Loffler F."/>
        </authorList>
    </citation>
    <scope>NUCLEOTIDE SEQUENCE</scope>
</reference>
<dbReference type="AlphaFoldDB" id="A0A645B3X6"/>
<dbReference type="EMBL" id="VSSQ01017448">
    <property type="protein sequence ID" value="MPM59766.1"/>
    <property type="molecule type" value="Genomic_DNA"/>
</dbReference>
<name>A0A645B3X6_9ZZZZ</name>
<gene>
    <name evidence="2" type="ORF">SDC9_106612</name>
</gene>
<organism evidence="2">
    <name type="scientific">bioreactor metagenome</name>
    <dbReference type="NCBI Taxonomy" id="1076179"/>
    <lineage>
        <taxon>unclassified sequences</taxon>
        <taxon>metagenomes</taxon>
        <taxon>ecological metagenomes</taxon>
    </lineage>
</organism>
<feature type="transmembrane region" description="Helical" evidence="1">
    <location>
        <begin position="74"/>
        <end position="95"/>
    </location>
</feature>
<keyword evidence="1" id="KW-0472">Membrane</keyword>
<feature type="transmembrane region" description="Helical" evidence="1">
    <location>
        <begin position="46"/>
        <end position="68"/>
    </location>
</feature>
<evidence type="ECO:0000313" key="2">
    <source>
        <dbReference type="EMBL" id="MPM59766.1"/>
    </source>
</evidence>
<accession>A0A645B3X6</accession>
<keyword evidence="1" id="KW-0812">Transmembrane</keyword>
<evidence type="ECO:0000256" key="1">
    <source>
        <dbReference type="SAM" id="Phobius"/>
    </source>
</evidence>